<dbReference type="Gene3D" id="3.30.460.10">
    <property type="entry name" value="Beta Polymerase, domain 2"/>
    <property type="match status" value="1"/>
</dbReference>
<dbReference type="Pfam" id="PF18765">
    <property type="entry name" value="Polbeta"/>
    <property type="match status" value="1"/>
</dbReference>
<accession>A0ABV6YMP0</accession>
<evidence type="ECO:0000313" key="3">
    <source>
        <dbReference type="Proteomes" id="UP001594288"/>
    </source>
</evidence>
<dbReference type="CDD" id="cd05403">
    <property type="entry name" value="NT_KNTase_like"/>
    <property type="match status" value="1"/>
</dbReference>
<proteinExistence type="predicted"/>
<dbReference type="InterPro" id="IPR036390">
    <property type="entry name" value="WH_DNA-bd_sf"/>
</dbReference>
<dbReference type="Gene3D" id="1.10.10.10">
    <property type="entry name" value="Winged helix-like DNA-binding domain superfamily/Winged helix DNA-binding domain"/>
    <property type="match status" value="1"/>
</dbReference>
<comment type="caution">
    <text evidence="2">The sequence shown here is derived from an EMBL/GenBank/DDBJ whole genome shotgun (WGS) entry which is preliminary data.</text>
</comment>
<dbReference type="InterPro" id="IPR011991">
    <property type="entry name" value="ArsR-like_HTH"/>
</dbReference>
<name>A0ABV6YMP0_UNCEI</name>
<protein>
    <submittedName>
        <fullName evidence="2">Nucleotidyltransferase domain-containing protein</fullName>
    </submittedName>
</protein>
<dbReference type="EMBL" id="JBHPEI010000001">
    <property type="protein sequence ID" value="MFC1799311.1"/>
    <property type="molecule type" value="Genomic_DNA"/>
</dbReference>
<dbReference type="SUPFAM" id="SSF46785">
    <property type="entry name" value="Winged helix' DNA-binding domain"/>
    <property type="match status" value="1"/>
</dbReference>
<dbReference type="InterPro" id="IPR041633">
    <property type="entry name" value="Polbeta"/>
</dbReference>
<dbReference type="CDD" id="cd00090">
    <property type="entry name" value="HTH_ARSR"/>
    <property type="match status" value="1"/>
</dbReference>
<sequence>MTHPKDAVYYTAYAVIVTAKGVAMLDNLFGSRLRARALGWLLTHPRERYYVRQLTNVLGEDSTNLSRELARLAQMGILVCEEEGRQKYYQVNRDSPVFEELRGLAVKTFAIADVVRKALGPLAKSIRVAFIYGSFANGSENAESDIDLAVVGSTSLSAVSKALRSAEEELGREINATIYPAREFRAKVEEGHHFVNAILTGEKIFLIGDRDDLAGLAGKPISE</sequence>
<evidence type="ECO:0000313" key="2">
    <source>
        <dbReference type="EMBL" id="MFC1799311.1"/>
    </source>
</evidence>
<dbReference type="SUPFAM" id="SSF81301">
    <property type="entry name" value="Nucleotidyltransferase"/>
    <property type="match status" value="1"/>
</dbReference>
<reference evidence="2 3" key="1">
    <citation type="submission" date="2024-09" db="EMBL/GenBank/DDBJ databases">
        <authorList>
            <person name="D'Angelo T."/>
        </authorList>
    </citation>
    <scope>NUCLEOTIDE SEQUENCE [LARGE SCALE GENOMIC DNA]</scope>
    <source>
        <strain evidence="2">SAG AM-311-F02</strain>
    </source>
</reference>
<gene>
    <name evidence="2" type="ORF">ACFL2Z_00155</name>
</gene>
<dbReference type="InterPro" id="IPR043519">
    <property type="entry name" value="NT_sf"/>
</dbReference>
<feature type="domain" description="Polymerase beta nucleotidyltransferase" evidence="1">
    <location>
        <begin position="124"/>
        <end position="161"/>
    </location>
</feature>
<dbReference type="InterPro" id="IPR036388">
    <property type="entry name" value="WH-like_DNA-bd_sf"/>
</dbReference>
<dbReference type="Proteomes" id="UP001594288">
    <property type="component" value="Unassembled WGS sequence"/>
</dbReference>
<organism evidence="2 3">
    <name type="scientific">Eiseniibacteriota bacterium</name>
    <dbReference type="NCBI Taxonomy" id="2212470"/>
    <lineage>
        <taxon>Bacteria</taxon>
        <taxon>Candidatus Eiseniibacteriota</taxon>
    </lineage>
</organism>
<keyword evidence="3" id="KW-1185">Reference proteome</keyword>
<evidence type="ECO:0000259" key="1">
    <source>
        <dbReference type="Pfam" id="PF18765"/>
    </source>
</evidence>